<dbReference type="RefSeq" id="XP_002296029.1">
    <property type="nucleotide sequence ID" value="XM_002295993.1"/>
</dbReference>
<gene>
    <name evidence="1" type="ORF">THAPS_6668</name>
</gene>
<protein>
    <submittedName>
        <fullName evidence="1">Uncharacterized protein</fullName>
    </submittedName>
</protein>
<evidence type="ECO:0000313" key="1">
    <source>
        <dbReference type="EMBL" id="ACI64746.1"/>
    </source>
</evidence>
<dbReference type="InParanoid" id="B5YP62"/>
<sequence>MPSLSGLRMLLIEEVQTITEAATNSKLAFSLVMDAAYSVASSSFSMACRGCTTSSGSGEHHHTNETAPMASSSSCTCCRVAILIPGQVKHSKKRKAGNGNDINNTASKVVGSASKIDFPMHCYQERTNNFSTTNNCNTHNHNNKEWDQSILNHIQIKYVNSLKDVIKYLAYASSLPHYLQPLEGIFLLGLGDLLSRSVSVENGTTTMSKHRHYGGTSGIMELTNVLSILSDTGDALDGNRHLPLKASTNTDNSTNVPLNNNTIGGINLVATLDRSTYNDLPQKMTGHLCQWLDFTALITQSDNNADGVGNGRPSGWELEFKDMDATVSSSSSSKCKQKSSFGFKLKGSVRRVAEYESERVEDIVWMV</sequence>
<organism evidence="1 2">
    <name type="scientific">Thalassiosira pseudonana</name>
    <name type="common">Marine diatom</name>
    <name type="synonym">Cyclotella nana</name>
    <dbReference type="NCBI Taxonomy" id="35128"/>
    <lineage>
        <taxon>Eukaryota</taxon>
        <taxon>Sar</taxon>
        <taxon>Stramenopiles</taxon>
        <taxon>Ochrophyta</taxon>
        <taxon>Bacillariophyta</taxon>
        <taxon>Coscinodiscophyceae</taxon>
        <taxon>Thalassiosirophycidae</taxon>
        <taxon>Thalassiosirales</taxon>
        <taxon>Thalassiosiraceae</taxon>
        <taxon>Thalassiosira</taxon>
    </lineage>
</organism>
<keyword evidence="2" id="KW-1185">Reference proteome</keyword>
<dbReference type="eggNOG" id="ENOG502R9V2">
    <property type="taxonomic scope" value="Eukaryota"/>
</dbReference>
<dbReference type="KEGG" id="tps:THAPS_6668"/>
<dbReference type="Proteomes" id="UP000001449">
    <property type="component" value="Chromosome 7"/>
</dbReference>
<name>B5YP62_THAPS</name>
<dbReference type="PaxDb" id="35128-Thaps6668"/>
<reference evidence="1 2" key="1">
    <citation type="journal article" date="2004" name="Science">
        <title>The genome of the diatom Thalassiosira pseudonana: ecology, evolution, and metabolism.</title>
        <authorList>
            <person name="Armbrust E.V."/>
            <person name="Berges J.A."/>
            <person name="Bowler C."/>
            <person name="Green B.R."/>
            <person name="Martinez D."/>
            <person name="Putnam N.H."/>
            <person name="Zhou S."/>
            <person name="Allen A.E."/>
            <person name="Apt K.E."/>
            <person name="Bechner M."/>
            <person name="Brzezinski M.A."/>
            <person name="Chaal B.K."/>
            <person name="Chiovitti A."/>
            <person name="Davis A.K."/>
            <person name="Demarest M.S."/>
            <person name="Detter J.C."/>
            <person name="Glavina T."/>
            <person name="Goodstein D."/>
            <person name="Hadi M.Z."/>
            <person name="Hellsten U."/>
            <person name="Hildebrand M."/>
            <person name="Jenkins B.D."/>
            <person name="Jurka J."/>
            <person name="Kapitonov V.V."/>
            <person name="Kroger N."/>
            <person name="Lau W.W."/>
            <person name="Lane T.W."/>
            <person name="Larimer F.W."/>
            <person name="Lippmeier J.C."/>
            <person name="Lucas S."/>
            <person name="Medina M."/>
            <person name="Montsant A."/>
            <person name="Obornik M."/>
            <person name="Parker M.S."/>
            <person name="Palenik B."/>
            <person name="Pazour G.J."/>
            <person name="Richardson P.M."/>
            <person name="Rynearson T.A."/>
            <person name="Saito M.A."/>
            <person name="Schwartz D.C."/>
            <person name="Thamatrakoln K."/>
            <person name="Valentin K."/>
            <person name="Vardi A."/>
            <person name="Wilkerson F.P."/>
            <person name="Rokhsar D.S."/>
        </authorList>
    </citation>
    <scope>NUCLEOTIDE SEQUENCE [LARGE SCALE GENOMIC DNA]</scope>
    <source>
        <strain evidence="1 2">CCMP1335</strain>
    </source>
</reference>
<evidence type="ECO:0000313" key="2">
    <source>
        <dbReference type="Proteomes" id="UP000001449"/>
    </source>
</evidence>
<proteinExistence type="predicted"/>
<dbReference type="HOGENOM" id="CLU_755450_0_0_1"/>
<reference evidence="1 2" key="2">
    <citation type="journal article" date="2008" name="Nature">
        <title>The Phaeodactylum genome reveals the evolutionary history of diatom genomes.</title>
        <authorList>
            <person name="Bowler C."/>
            <person name="Allen A.E."/>
            <person name="Badger J.H."/>
            <person name="Grimwood J."/>
            <person name="Jabbari K."/>
            <person name="Kuo A."/>
            <person name="Maheswari U."/>
            <person name="Martens C."/>
            <person name="Maumus F."/>
            <person name="Otillar R.P."/>
            <person name="Rayko E."/>
            <person name="Salamov A."/>
            <person name="Vandepoele K."/>
            <person name="Beszteri B."/>
            <person name="Gruber A."/>
            <person name="Heijde M."/>
            <person name="Katinka M."/>
            <person name="Mock T."/>
            <person name="Valentin K."/>
            <person name="Verret F."/>
            <person name="Berges J.A."/>
            <person name="Brownlee C."/>
            <person name="Cadoret J.P."/>
            <person name="Chiovitti A."/>
            <person name="Choi C.J."/>
            <person name="Coesel S."/>
            <person name="De Martino A."/>
            <person name="Detter J.C."/>
            <person name="Durkin C."/>
            <person name="Falciatore A."/>
            <person name="Fournet J."/>
            <person name="Haruta M."/>
            <person name="Huysman M.J."/>
            <person name="Jenkins B.D."/>
            <person name="Jiroutova K."/>
            <person name="Jorgensen R.E."/>
            <person name="Joubert Y."/>
            <person name="Kaplan A."/>
            <person name="Kroger N."/>
            <person name="Kroth P.G."/>
            <person name="La Roche J."/>
            <person name="Lindquist E."/>
            <person name="Lommer M."/>
            <person name="Martin-Jezequel V."/>
            <person name="Lopez P.J."/>
            <person name="Lucas S."/>
            <person name="Mangogna M."/>
            <person name="McGinnis K."/>
            <person name="Medlin L.K."/>
            <person name="Montsant A."/>
            <person name="Oudot-Le Secq M.P."/>
            <person name="Napoli C."/>
            <person name="Obornik M."/>
            <person name="Parker M.S."/>
            <person name="Petit J.L."/>
            <person name="Porcel B.M."/>
            <person name="Poulsen N."/>
            <person name="Robison M."/>
            <person name="Rychlewski L."/>
            <person name="Rynearson T.A."/>
            <person name="Schmutz J."/>
            <person name="Shapiro H."/>
            <person name="Siaut M."/>
            <person name="Stanley M."/>
            <person name="Sussman M.R."/>
            <person name="Taylor A.R."/>
            <person name="Vardi A."/>
            <person name="von Dassow P."/>
            <person name="Vyverman W."/>
            <person name="Willis A."/>
            <person name="Wyrwicz L.S."/>
            <person name="Rokhsar D.S."/>
            <person name="Weissenbach J."/>
            <person name="Armbrust E.V."/>
            <person name="Green B.R."/>
            <person name="Van de Peer Y."/>
            <person name="Grigoriev I.V."/>
        </authorList>
    </citation>
    <scope>NUCLEOTIDE SEQUENCE [LARGE SCALE GENOMIC DNA]</scope>
    <source>
        <strain evidence="1 2">CCMP1335</strain>
    </source>
</reference>
<dbReference type="AlphaFoldDB" id="B5YP62"/>
<dbReference type="EMBL" id="CP001160">
    <property type="protein sequence ID" value="ACI64746.1"/>
    <property type="molecule type" value="Genomic_DNA"/>
</dbReference>
<accession>B5YP62</accession>
<dbReference type="GeneID" id="7446604"/>